<sequence length="41" mass="4540">MLAFVTKREEIARFAKVIGKKAEEDAVIWIGLRFGFGAPSS</sequence>
<dbReference type="EMBL" id="UINC01004037">
    <property type="protein sequence ID" value="SVA11283.1"/>
    <property type="molecule type" value="Genomic_DNA"/>
</dbReference>
<gene>
    <name evidence="1" type="ORF">METZ01_LOCUS64137</name>
</gene>
<accession>A0A381TBL9</accession>
<reference evidence="1" key="1">
    <citation type="submission" date="2018-05" db="EMBL/GenBank/DDBJ databases">
        <authorList>
            <person name="Lanie J.A."/>
            <person name="Ng W.-L."/>
            <person name="Kazmierczak K.M."/>
            <person name="Andrzejewski T.M."/>
            <person name="Davidsen T.M."/>
            <person name="Wayne K.J."/>
            <person name="Tettelin H."/>
            <person name="Glass J.I."/>
            <person name="Rusch D."/>
            <person name="Podicherti R."/>
            <person name="Tsui H.-C.T."/>
            <person name="Winkler M.E."/>
        </authorList>
    </citation>
    <scope>NUCLEOTIDE SEQUENCE</scope>
</reference>
<dbReference type="AlphaFoldDB" id="A0A381TBL9"/>
<proteinExistence type="predicted"/>
<organism evidence="1">
    <name type="scientific">marine metagenome</name>
    <dbReference type="NCBI Taxonomy" id="408172"/>
    <lineage>
        <taxon>unclassified sequences</taxon>
        <taxon>metagenomes</taxon>
        <taxon>ecological metagenomes</taxon>
    </lineage>
</organism>
<evidence type="ECO:0000313" key="1">
    <source>
        <dbReference type="EMBL" id="SVA11283.1"/>
    </source>
</evidence>
<name>A0A381TBL9_9ZZZZ</name>
<protein>
    <submittedName>
        <fullName evidence="1">Uncharacterized protein</fullName>
    </submittedName>
</protein>